<protein>
    <submittedName>
        <fullName evidence="1">Uncharacterized protein</fullName>
    </submittedName>
</protein>
<dbReference type="RefSeq" id="WP_008869208.1">
    <property type="nucleotide sequence ID" value="NZ_ACJN02000001.1"/>
</dbReference>
<evidence type="ECO:0000313" key="1">
    <source>
        <dbReference type="EMBL" id="EFI36080.1"/>
    </source>
</evidence>
<evidence type="ECO:0000313" key="2">
    <source>
        <dbReference type="Proteomes" id="UP000005496"/>
    </source>
</evidence>
<dbReference type="Pfam" id="PF19888">
    <property type="entry name" value="DUF6361"/>
    <property type="match status" value="1"/>
</dbReference>
<name>D6SN19_9BACT</name>
<gene>
    <name evidence="1" type="ORF">Dthio_PD3527</name>
</gene>
<reference evidence="1" key="1">
    <citation type="submission" date="2010-05" db="EMBL/GenBank/DDBJ databases">
        <title>The draft genome of Desulfonatronospira thiodismutans ASO3-1.</title>
        <authorList>
            <consortium name="US DOE Joint Genome Institute (JGI-PGF)"/>
            <person name="Lucas S."/>
            <person name="Copeland A."/>
            <person name="Lapidus A."/>
            <person name="Cheng J.-F."/>
            <person name="Bruce D."/>
            <person name="Goodwin L."/>
            <person name="Pitluck S."/>
            <person name="Chertkov O."/>
            <person name="Brettin T."/>
            <person name="Detter J.C."/>
            <person name="Han C."/>
            <person name="Land M.L."/>
            <person name="Hauser L."/>
            <person name="Kyrpides N."/>
            <person name="Mikhailova N."/>
            <person name="Muyzer G."/>
            <person name="Woyke T."/>
        </authorList>
    </citation>
    <scope>NUCLEOTIDE SEQUENCE [LARGE SCALE GENOMIC DNA]</scope>
    <source>
        <strain evidence="1">ASO3-1</strain>
    </source>
</reference>
<sequence length="412" mass="46908">MFNTSVNPLQIGWIDYSPEHRRKVMTVLQSLAAPGAVDEIGIGQIRDGFSHKLFPGTSTIQTRAKYFFLVPYILMELEKQKNITPNALIQKLNDMELELIEPLLKSGEKGVIGETAGKNLKRKPSSVYWSGLKTFGILRYPHLSLEDYARAVCAVRKENLDIRSMGVSEDVSSQGDDSDAAGTSLTGGFWRCPPPPENWREHISIHLTYEEALHLKQCIIRSSFSKDSLLAFLLQVEPEVFTALEDFGAIGEALELPESIRQDFEMARDFSRFIFGASLRYNLILSEGRNEKARQLWTEWLSSYFVTQRFEHYEPVAPMDYLQISNPALRRFLTQWKKYVLAGNEEDMDSLIVQREIDLKGRQRAKLRNSALYSYKVGDGLRGGKLDFRYSYARDILTDIFKALEGSHAQAG</sequence>
<dbReference type="EMBL" id="ACJN02000001">
    <property type="protein sequence ID" value="EFI36080.1"/>
    <property type="molecule type" value="Genomic_DNA"/>
</dbReference>
<dbReference type="InterPro" id="IPR045941">
    <property type="entry name" value="DUF6361"/>
</dbReference>
<comment type="caution">
    <text evidence="1">The sequence shown here is derived from an EMBL/GenBank/DDBJ whole genome shotgun (WGS) entry which is preliminary data.</text>
</comment>
<keyword evidence="2" id="KW-1185">Reference proteome</keyword>
<dbReference type="Proteomes" id="UP000005496">
    <property type="component" value="Unassembled WGS sequence"/>
</dbReference>
<dbReference type="OrthoDB" id="1825624at2"/>
<proteinExistence type="predicted"/>
<organism evidence="1 2">
    <name type="scientific">Desulfonatronospira thiodismutans ASO3-1</name>
    <dbReference type="NCBI Taxonomy" id="555779"/>
    <lineage>
        <taxon>Bacteria</taxon>
        <taxon>Pseudomonadati</taxon>
        <taxon>Thermodesulfobacteriota</taxon>
        <taxon>Desulfovibrionia</taxon>
        <taxon>Desulfovibrionales</taxon>
        <taxon>Desulfonatronovibrionaceae</taxon>
        <taxon>Desulfonatronospira</taxon>
    </lineage>
</organism>
<dbReference type="AlphaFoldDB" id="D6SN19"/>
<accession>D6SN19</accession>
<dbReference type="eggNOG" id="ENOG502ZB6I">
    <property type="taxonomic scope" value="Bacteria"/>
</dbReference>